<dbReference type="SFLD" id="SFLDS00005">
    <property type="entry name" value="Isoprenoid_Synthase_Type_I"/>
    <property type="match status" value="1"/>
</dbReference>
<dbReference type="GeneID" id="18913081"/>
<dbReference type="HOGENOM" id="CLU_052212_0_1_1"/>
<dbReference type="KEGG" id="pco:PHACADRAFT_211257"/>
<dbReference type="SUPFAM" id="SSF48576">
    <property type="entry name" value="Terpenoid synthases"/>
    <property type="match status" value="1"/>
</dbReference>
<name>K5W3S6_PHACS</name>
<keyword evidence="2" id="KW-0456">Lyase</keyword>
<organism evidence="3 4">
    <name type="scientific">Phanerochaete carnosa (strain HHB-10118-sp)</name>
    <name type="common">White-rot fungus</name>
    <name type="synonym">Peniophora carnosa</name>
    <dbReference type="NCBI Taxonomy" id="650164"/>
    <lineage>
        <taxon>Eukaryota</taxon>
        <taxon>Fungi</taxon>
        <taxon>Dikarya</taxon>
        <taxon>Basidiomycota</taxon>
        <taxon>Agaricomycotina</taxon>
        <taxon>Agaricomycetes</taxon>
        <taxon>Polyporales</taxon>
        <taxon>Phanerochaetaceae</taxon>
        <taxon>Phanerochaete</taxon>
    </lineage>
</organism>
<dbReference type="RefSeq" id="XP_007398270.1">
    <property type="nucleotide sequence ID" value="XM_007398208.1"/>
</dbReference>
<dbReference type="InterPro" id="IPR008949">
    <property type="entry name" value="Isoprenoid_synthase_dom_sf"/>
</dbReference>
<dbReference type="Pfam" id="PF06330">
    <property type="entry name" value="TRI5"/>
    <property type="match status" value="1"/>
</dbReference>
<evidence type="ECO:0000313" key="3">
    <source>
        <dbReference type="EMBL" id="EKM53584.1"/>
    </source>
</evidence>
<evidence type="ECO:0000313" key="4">
    <source>
        <dbReference type="Proteomes" id="UP000008370"/>
    </source>
</evidence>
<protein>
    <recommendedName>
        <fullName evidence="5">Terpene synthase</fullName>
    </recommendedName>
</protein>
<reference evidence="3 4" key="1">
    <citation type="journal article" date="2012" name="BMC Genomics">
        <title>Comparative genomics of the white-rot fungi, Phanerochaete carnosa and P. chrysosporium, to elucidate the genetic basis of the distinct wood types they colonize.</title>
        <authorList>
            <person name="Suzuki H."/>
            <person name="MacDonald J."/>
            <person name="Syed K."/>
            <person name="Salamov A."/>
            <person name="Hori C."/>
            <person name="Aerts A."/>
            <person name="Henrissat B."/>
            <person name="Wiebenga A."/>
            <person name="vanKuyk P.A."/>
            <person name="Barry K."/>
            <person name="Lindquist E."/>
            <person name="LaButti K."/>
            <person name="Lapidus A."/>
            <person name="Lucas S."/>
            <person name="Coutinho P."/>
            <person name="Gong Y."/>
            <person name="Samejima M."/>
            <person name="Mahadevan R."/>
            <person name="Abou-Zaid M."/>
            <person name="de Vries R.P."/>
            <person name="Igarashi K."/>
            <person name="Yadav J.S."/>
            <person name="Grigoriev I.V."/>
            <person name="Master E.R."/>
        </authorList>
    </citation>
    <scope>NUCLEOTIDE SEQUENCE [LARGE SCALE GENOMIC DNA]</scope>
    <source>
        <strain evidence="3 4">HHB-10118-sp</strain>
    </source>
</reference>
<dbReference type="Proteomes" id="UP000008370">
    <property type="component" value="Unassembled WGS sequence"/>
</dbReference>
<sequence length="299" mass="33668">MDLCRYTVTELLRRTGTSVPGFDSSAFGDEVDKLARAEAQTWNLGGVSPARLEHCLITGIDIAKTTYKHTPVETQVHIALWTALCVCVDDFDTSVDAIAEFAEGFYAGREQLHPLLDLLADNIRRMHEFFHPYGTTVIVTGTVQFVACTLVDRETKAMNLHPSARGYPLYKRFRNGLGEGYSHCIWDKIHFPDVSSYIQAMPEASAIFILVNDLCSFYKEELVGEKNNFIHDRARVTNKDPEAALMDTLEDAVDAVNRGREILQGEQERQAWESFVVGYVTFHFISPRYKLGELFGASD</sequence>
<evidence type="ECO:0008006" key="5">
    <source>
        <dbReference type="Google" id="ProtNLM"/>
    </source>
</evidence>
<evidence type="ECO:0000256" key="2">
    <source>
        <dbReference type="ARBA" id="ARBA00023239"/>
    </source>
</evidence>
<accession>K5W3S6</accession>
<dbReference type="AlphaFoldDB" id="K5W3S6"/>
<dbReference type="InParanoid" id="K5W3S6"/>
<dbReference type="OrthoDB" id="2998174at2759"/>
<comment type="similarity">
    <text evidence="1">Belongs to the trichodiene synthase family.</text>
</comment>
<dbReference type="InterPro" id="IPR024652">
    <property type="entry name" value="Trichodiene_synth"/>
</dbReference>
<keyword evidence="4" id="KW-1185">Reference proteome</keyword>
<dbReference type="EMBL" id="JH930474">
    <property type="protein sequence ID" value="EKM53584.1"/>
    <property type="molecule type" value="Genomic_DNA"/>
</dbReference>
<proteinExistence type="inferred from homology"/>
<dbReference type="GO" id="GO:0016838">
    <property type="term" value="F:carbon-oxygen lyase activity, acting on phosphates"/>
    <property type="evidence" value="ECO:0007669"/>
    <property type="project" value="InterPro"/>
</dbReference>
<gene>
    <name evidence="3" type="ORF">PHACADRAFT_211257</name>
</gene>
<dbReference type="Gene3D" id="1.10.600.10">
    <property type="entry name" value="Farnesyl Diphosphate Synthase"/>
    <property type="match status" value="1"/>
</dbReference>
<dbReference type="SFLD" id="SFLDG01021">
    <property type="entry name" value="Trichodiene_Synthase_Like"/>
    <property type="match status" value="1"/>
</dbReference>
<evidence type="ECO:0000256" key="1">
    <source>
        <dbReference type="ARBA" id="ARBA00007946"/>
    </source>
</evidence>